<evidence type="ECO:0000313" key="3">
    <source>
        <dbReference type="Proteomes" id="UP000199452"/>
    </source>
</evidence>
<protein>
    <recommendedName>
        <fullName evidence="1">SiaC family regulatory phosphoprotein domain-containing protein</fullName>
    </recommendedName>
</protein>
<dbReference type="Proteomes" id="UP000199452">
    <property type="component" value="Unassembled WGS sequence"/>
</dbReference>
<dbReference type="AlphaFoldDB" id="A0A1G6H264"/>
<accession>A0A1G6H264</accession>
<keyword evidence="3" id="KW-1185">Reference proteome</keyword>
<organism evidence="2 3">
    <name type="scientific">Williamwhitmania taraxaci</name>
    <dbReference type="NCBI Taxonomy" id="1640674"/>
    <lineage>
        <taxon>Bacteria</taxon>
        <taxon>Pseudomonadati</taxon>
        <taxon>Bacteroidota</taxon>
        <taxon>Bacteroidia</taxon>
        <taxon>Bacteroidales</taxon>
        <taxon>Williamwhitmaniaceae</taxon>
        <taxon>Williamwhitmania</taxon>
    </lineage>
</organism>
<evidence type="ECO:0000259" key="1">
    <source>
        <dbReference type="Pfam" id="PF09345"/>
    </source>
</evidence>
<dbReference type="InterPro" id="IPR018530">
    <property type="entry name" value="SiaC"/>
</dbReference>
<dbReference type="RefSeq" id="WP_092435438.1">
    <property type="nucleotide sequence ID" value="NZ_FMYP01000006.1"/>
</dbReference>
<feature type="domain" description="SiaC family regulatory phosphoprotein" evidence="1">
    <location>
        <begin position="7"/>
        <end position="115"/>
    </location>
</feature>
<dbReference type="Pfam" id="PF09345">
    <property type="entry name" value="SiaC"/>
    <property type="match status" value="1"/>
</dbReference>
<reference evidence="2 3" key="1">
    <citation type="submission" date="2016-09" db="EMBL/GenBank/DDBJ databases">
        <authorList>
            <person name="Capua I."/>
            <person name="De Benedictis P."/>
            <person name="Joannis T."/>
            <person name="Lombin L.H."/>
            <person name="Cattoli G."/>
        </authorList>
    </citation>
    <scope>NUCLEOTIDE SEQUENCE [LARGE SCALE GENOMIC DNA]</scope>
    <source>
        <strain evidence="2 3">A7P-90m</strain>
    </source>
</reference>
<proteinExistence type="predicted"/>
<dbReference type="EMBL" id="FMYP01000006">
    <property type="protein sequence ID" value="SDB88359.1"/>
    <property type="molecule type" value="Genomic_DNA"/>
</dbReference>
<dbReference type="STRING" id="1640674.SAMN05216323_100627"/>
<sequence>MEPLRIKSAIDTPEVSFDPGTLRFCISGISHPENAKEFYTKLLVWLDEFFEKNQDKQAEPITLDLNFRYINSTSYKYLREVLRKLTVFHKKGFNIQIVWQYQVEDEDLLEEGQILLSLPDIKLNHQFISYE</sequence>
<name>A0A1G6H264_9BACT</name>
<evidence type="ECO:0000313" key="2">
    <source>
        <dbReference type="EMBL" id="SDB88359.1"/>
    </source>
</evidence>
<gene>
    <name evidence="2" type="ORF">SAMN05216323_100627</name>
</gene>
<dbReference type="OrthoDB" id="5297629at2"/>